<accession>A0A847UHW4</accession>
<feature type="domain" description="UspA" evidence="2">
    <location>
        <begin position="1"/>
        <end position="138"/>
    </location>
</feature>
<comment type="caution">
    <text evidence="3">The sequence shown here is derived from an EMBL/GenBank/DDBJ whole genome shotgun (WGS) entry which is preliminary data.</text>
</comment>
<dbReference type="InterPro" id="IPR006016">
    <property type="entry name" value="UspA"/>
</dbReference>
<dbReference type="AlphaFoldDB" id="A0A847UHW4"/>
<dbReference type="OrthoDB" id="105697at2157"/>
<evidence type="ECO:0000259" key="2">
    <source>
        <dbReference type="Pfam" id="PF00582"/>
    </source>
</evidence>
<name>A0A847UHW4_9EURY</name>
<dbReference type="Proteomes" id="UP000608662">
    <property type="component" value="Unassembled WGS sequence"/>
</dbReference>
<dbReference type="RefSeq" id="WP_170094848.1">
    <property type="nucleotide sequence ID" value="NZ_WOYG01000001.1"/>
</dbReference>
<dbReference type="PANTHER" id="PTHR46268:SF6">
    <property type="entry name" value="UNIVERSAL STRESS PROTEIN UP12"/>
    <property type="match status" value="1"/>
</dbReference>
<dbReference type="Pfam" id="PF00582">
    <property type="entry name" value="Usp"/>
    <property type="match status" value="2"/>
</dbReference>
<organism evidence="3 4">
    <name type="scientific">Halomicrobium mukohataei</name>
    <dbReference type="NCBI Taxonomy" id="57705"/>
    <lineage>
        <taxon>Archaea</taxon>
        <taxon>Methanobacteriati</taxon>
        <taxon>Methanobacteriota</taxon>
        <taxon>Stenosarchaea group</taxon>
        <taxon>Halobacteria</taxon>
        <taxon>Halobacteriales</taxon>
        <taxon>Haloarculaceae</taxon>
        <taxon>Halomicrobium</taxon>
    </lineage>
</organism>
<dbReference type="InterPro" id="IPR006015">
    <property type="entry name" value="Universal_stress_UspA"/>
</dbReference>
<sequence>MYDRILLPIDGSDGARRTVDHVADIAAAQDASVTALFVADTTLDSVTRVQGDVVDSLVETGEEIVGEAGTVLASSGVDYETDVVSGGPARTIVDYADRYGFDLIAMPTHGRTGISRRLLGSVTETVIQLSQIPVLTIRLADETRTTFPYERLLLPTDGSPAATAAVEHGLDLAAALDGTPHALSVAESGSVLGLGGDESDPQSAAEAAVENVEPMASERDIGTLVTAVEHGSPHEAITAYVDANDIDAIVMGTTGTRGIGEILLGTVAELVVRTAPVPVITVTAEE</sequence>
<gene>
    <name evidence="3" type="ORF">GOC74_14535</name>
</gene>
<dbReference type="PANTHER" id="PTHR46268">
    <property type="entry name" value="STRESS RESPONSE PROTEIN NHAX"/>
    <property type="match status" value="1"/>
</dbReference>
<dbReference type="SUPFAM" id="SSF52402">
    <property type="entry name" value="Adenine nucleotide alpha hydrolases-like"/>
    <property type="match status" value="2"/>
</dbReference>
<dbReference type="Gene3D" id="3.40.50.620">
    <property type="entry name" value="HUPs"/>
    <property type="match status" value="2"/>
</dbReference>
<evidence type="ECO:0000313" key="3">
    <source>
        <dbReference type="EMBL" id="NLV11144.1"/>
    </source>
</evidence>
<proteinExistence type="inferred from homology"/>
<protein>
    <submittedName>
        <fullName evidence="3">Universal stress protein</fullName>
    </submittedName>
</protein>
<feature type="domain" description="UspA" evidence="2">
    <location>
        <begin position="149"/>
        <end position="282"/>
    </location>
</feature>
<dbReference type="InterPro" id="IPR014729">
    <property type="entry name" value="Rossmann-like_a/b/a_fold"/>
</dbReference>
<evidence type="ECO:0000313" key="4">
    <source>
        <dbReference type="Proteomes" id="UP000608662"/>
    </source>
</evidence>
<reference evidence="3" key="1">
    <citation type="submission" date="2019-12" db="EMBL/GenBank/DDBJ databases">
        <title>Whole-genome sequence of Halomicrobium mukohataei pws1.</title>
        <authorList>
            <person name="Verma D.K."/>
            <person name="Gopal K."/>
            <person name="Prasad E.S."/>
        </authorList>
    </citation>
    <scope>NUCLEOTIDE SEQUENCE</scope>
    <source>
        <strain evidence="3">Pws1</strain>
    </source>
</reference>
<dbReference type="PRINTS" id="PR01438">
    <property type="entry name" value="UNVRSLSTRESS"/>
</dbReference>
<dbReference type="EMBL" id="WOYG01000001">
    <property type="protein sequence ID" value="NLV11144.1"/>
    <property type="molecule type" value="Genomic_DNA"/>
</dbReference>
<comment type="similarity">
    <text evidence="1">Belongs to the universal stress protein A family.</text>
</comment>
<dbReference type="CDD" id="cd00293">
    <property type="entry name" value="USP-like"/>
    <property type="match status" value="2"/>
</dbReference>
<evidence type="ECO:0000256" key="1">
    <source>
        <dbReference type="ARBA" id="ARBA00008791"/>
    </source>
</evidence>